<keyword evidence="8" id="KW-1185">Reference proteome</keyword>
<evidence type="ECO:0000256" key="5">
    <source>
        <dbReference type="SAM" id="MobiDB-lite"/>
    </source>
</evidence>
<feature type="region of interest" description="Disordered" evidence="5">
    <location>
        <begin position="207"/>
        <end position="259"/>
    </location>
</feature>
<feature type="domain" description="BHLH" evidence="6">
    <location>
        <begin position="298"/>
        <end position="347"/>
    </location>
</feature>
<dbReference type="InterPro" id="IPR036638">
    <property type="entry name" value="HLH_DNA-bd_sf"/>
</dbReference>
<keyword evidence="4" id="KW-0539">Nucleus</keyword>
<feature type="compositionally biased region" description="Basic and acidic residues" evidence="5">
    <location>
        <begin position="164"/>
        <end position="173"/>
    </location>
</feature>
<evidence type="ECO:0000313" key="8">
    <source>
        <dbReference type="Proteomes" id="UP001443914"/>
    </source>
</evidence>
<reference evidence="7" key="1">
    <citation type="submission" date="2024-03" db="EMBL/GenBank/DDBJ databases">
        <title>WGS assembly of Saponaria officinalis var. Norfolk2.</title>
        <authorList>
            <person name="Jenkins J."/>
            <person name="Shu S."/>
            <person name="Grimwood J."/>
            <person name="Barry K."/>
            <person name="Goodstein D."/>
            <person name="Schmutz J."/>
            <person name="Leebens-Mack J."/>
            <person name="Osbourn A."/>
        </authorList>
    </citation>
    <scope>NUCLEOTIDE SEQUENCE [LARGE SCALE GENOMIC DNA]</scope>
    <source>
        <strain evidence="7">JIC</strain>
    </source>
</reference>
<feature type="compositionally biased region" description="Acidic residues" evidence="5">
    <location>
        <begin position="207"/>
        <end position="217"/>
    </location>
</feature>
<dbReference type="EMBL" id="JBDFQZ010000001">
    <property type="protein sequence ID" value="KAK9758285.1"/>
    <property type="molecule type" value="Genomic_DNA"/>
</dbReference>
<feature type="compositionally biased region" description="Polar residues" evidence="5">
    <location>
        <begin position="218"/>
        <end position="228"/>
    </location>
</feature>
<keyword evidence="2" id="KW-0805">Transcription regulation</keyword>
<evidence type="ECO:0000313" key="7">
    <source>
        <dbReference type="EMBL" id="KAK9758285.1"/>
    </source>
</evidence>
<evidence type="ECO:0000256" key="2">
    <source>
        <dbReference type="ARBA" id="ARBA00023015"/>
    </source>
</evidence>
<keyword evidence="3" id="KW-0804">Transcription</keyword>
<feature type="region of interest" description="Disordered" evidence="5">
    <location>
        <begin position="271"/>
        <end position="309"/>
    </location>
</feature>
<evidence type="ECO:0000256" key="4">
    <source>
        <dbReference type="ARBA" id="ARBA00023242"/>
    </source>
</evidence>
<dbReference type="GO" id="GO:0005634">
    <property type="term" value="C:nucleus"/>
    <property type="evidence" value="ECO:0007669"/>
    <property type="project" value="UniProtKB-SubCell"/>
</dbReference>
<dbReference type="GO" id="GO:0046983">
    <property type="term" value="F:protein dimerization activity"/>
    <property type="evidence" value="ECO:0007669"/>
    <property type="project" value="InterPro"/>
</dbReference>
<organism evidence="7 8">
    <name type="scientific">Saponaria officinalis</name>
    <name type="common">Common soapwort</name>
    <name type="synonym">Lychnis saponaria</name>
    <dbReference type="NCBI Taxonomy" id="3572"/>
    <lineage>
        <taxon>Eukaryota</taxon>
        <taxon>Viridiplantae</taxon>
        <taxon>Streptophyta</taxon>
        <taxon>Embryophyta</taxon>
        <taxon>Tracheophyta</taxon>
        <taxon>Spermatophyta</taxon>
        <taxon>Magnoliopsida</taxon>
        <taxon>eudicotyledons</taxon>
        <taxon>Gunneridae</taxon>
        <taxon>Pentapetalae</taxon>
        <taxon>Caryophyllales</taxon>
        <taxon>Caryophyllaceae</taxon>
        <taxon>Caryophylleae</taxon>
        <taxon>Saponaria</taxon>
    </lineage>
</organism>
<dbReference type="SUPFAM" id="SSF47459">
    <property type="entry name" value="HLH, helix-loop-helix DNA-binding domain"/>
    <property type="match status" value="1"/>
</dbReference>
<feature type="region of interest" description="Disordered" evidence="5">
    <location>
        <begin position="164"/>
        <end position="195"/>
    </location>
</feature>
<dbReference type="Pfam" id="PF23173">
    <property type="entry name" value="bHLH_SAC51"/>
    <property type="match status" value="1"/>
</dbReference>
<comment type="caution">
    <text evidence="7">The sequence shown here is derived from an EMBL/GenBank/DDBJ whole genome shotgun (WGS) entry which is preliminary data.</text>
</comment>
<dbReference type="PROSITE" id="PS50888">
    <property type="entry name" value="BHLH"/>
    <property type="match status" value="1"/>
</dbReference>
<protein>
    <recommendedName>
        <fullName evidence="6">BHLH domain-containing protein</fullName>
    </recommendedName>
</protein>
<gene>
    <name evidence="7" type="ORF">RND81_01G220500</name>
</gene>
<dbReference type="AlphaFoldDB" id="A0AAW1NK66"/>
<evidence type="ECO:0000256" key="3">
    <source>
        <dbReference type="ARBA" id="ARBA00023163"/>
    </source>
</evidence>
<evidence type="ECO:0000256" key="1">
    <source>
        <dbReference type="ARBA" id="ARBA00004123"/>
    </source>
</evidence>
<accession>A0AAW1NK66</accession>
<proteinExistence type="predicted"/>
<dbReference type="Gene3D" id="4.10.280.10">
    <property type="entry name" value="Helix-loop-helix DNA-binding domain"/>
    <property type="match status" value="1"/>
</dbReference>
<dbReference type="PANTHER" id="PTHR36066:SF2">
    <property type="entry name" value="TRANSCRIPTION FACTOR BHLH145"/>
    <property type="match status" value="1"/>
</dbReference>
<sequence>MEKDLESWLHQQQLNEQFPNARSSKLPPYDIGIQNSFARATPCAVAASTNIALPGFGLSGLPNIKPLESKEPQGLFYCWPHSRQGLLPETTLLDSFIPETNLFGKSNTPAVGRGPASKQFLVFDQTGNKTTMMFSSGIGTSIPRPATWTRKPAYFYKFNDDEHRIRSDGHDSEPNLTDDLDDDHGSIVGSDMREDSEEIDALLYSDEEDNYSEDAEETSTGHSPSTMTAYEKHDWSDEEDMDEVASSTGPVKRQKLSESDYQIPSITYTASCAKPNHSSDYEEDAESSCAGSKPTPFNDMGSSLGNKQARREKIRETVSILQTILPNAKGKDAVTVLDEAINYLKTLKFNATSLGLSRDSK</sequence>
<evidence type="ECO:0000259" key="6">
    <source>
        <dbReference type="PROSITE" id="PS50888"/>
    </source>
</evidence>
<comment type="subcellular location">
    <subcellularLocation>
        <location evidence="1">Nucleus</location>
    </subcellularLocation>
</comment>
<name>A0AAW1NK66_SAPOF</name>
<dbReference type="InterPro" id="IPR037546">
    <property type="entry name" value="SAC51-like"/>
</dbReference>
<dbReference type="Proteomes" id="UP001443914">
    <property type="component" value="Unassembled WGS sequence"/>
</dbReference>
<dbReference type="InterPro" id="IPR011598">
    <property type="entry name" value="bHLH_dom"/>
</dbReference>
<dbReference type="PANTHER" id="PTHR36066">
    <property type="entry name" value="TRANSCRIPTION FACTOR BHLH145"/>
    <property type="match status" value="1"/>
</dbReference>